<protein>
    <submittedName>
        <fullName evidence="2">Uncharacterized protein</fullName>
    </submittedName>
</protein>
<feature type="transmembrane region" description="Helical" evidence="1">
    <location>
        <begin position="86"/>
        <end position="104"/>
    </location>
</feature>
<evidence type="ECO:0000313" key="2">
    <source>
        <dbReference type="EMBL" id="PLN81015.1"/>
    </source>
</evidence>
<reference evidence="3" key="1">
    <citation type="submission" date="2017-12" db="EMBL/GenBank/DDBJ databases">
        <authorList>
            <consortium name="DOE Joint Genome Institute"/>
            <person name="Mondo S.J."/>
            <person name="Kjaerbolling I."/>
            <person name="Vesth T.C."/>
            <person name="Frisvad J.C."/>
            <person name="Nybo J.L."/>
            <person name="Theobald S."/>
            <person name="Kuo A."/>
            <person name="Bowyer P."/>
            <person name="Matsuda Y."/>
            <person name="Lyhne E.K."/>
            <person name="Kogle M.E."/>
            <person name="Clum A."/>
            <person name="Lipzen A."/>
            <person name="Salamov A."/>
            <person name="Ngan C.Y."/>
            <person name="Daum C."/>
            <person name="Chiniquy J."/>
            <person name="Barry K."/>
            <person name="LaButti K."/>
            <person name="Haridas S."/>
            <person name="Simmons B.A."/>
            <person name="Magnuson J.K."/>
            <person name="Mortensen U.H."/>
            <person name="Larsen T.O."/>
            <person name="Grigoriev I.V."/>
            <person name="Baker S.E."/>
            <person name="Andersen M.R."/>
            <person name="Nordberg H.P."/>
            <person name="Cantor M.N."/>
            <person name="Hua S.X."/>
        </authorList>
    </citation>
    <scope>NUCLEOTIDE SEQUENCE [LARGE SCALE GENOMIC DNA]</scope>
    <source>
        <strain evidence="3">IBT 19404</strain>
    </source>
</reference>
<gene>
    <name evidence="2" type="ORF">BDW42DRAFT_103128</name>
</gene>
<keyword evidence="1" id="KW-1133">Transmembrane helix</keyword>
<evidence type="ECO:0000256" key="1">
    <source>
        <dbReference type="SAM" id="Phobius"/>
    </source>
</evidence>
<sequence length="117" mass="13312">MIANKVNPSINVLVKSLGLYRKPEEKIRGVSGRVVYGVYEEEDVGKKEKENTGEIISEGEIQMEIIQIKNFNFRSSFEDSPDFPCSLLLVFSFLLLLLLLLLLFREAFLLPSRKGMA</sequence>
<dbReference type="Proteomes" id="UP000235023">
    <property type="component" value="Unassembled WGS sequence"/>
</dbReference>
<dbReference type="AlphaFoldDB" id="A0A2J5HUG1"/>
<organism evidence="2 3">
    <name type="scientific">Aspergillus taichungensis</name>
    <dbReference type="NCBI Taxonomy" id="482145"/>
    <lineage>
        <taxon>Eukaryota</taxon>
        <taxon>Fungi</taxon>
        <taxon>Dikarya</taxon>
        <taxon>Ascomycota</taxon>
        <taxon>Pezizomycotina</taxon>
        <taxon>Eurotiomycetes</taxon>
        <taxon>Eurotiomycetidae</taxon>
        <taxon>Eurotiales</taxon>
        <taxon>Aspergillaceae</taxon>
        <taxon>Aspergillus</taxon>
        <taxon>Aspergillus subgen. Circumdati</taxon>
    </lineage>
</organism>
<name>A0A2J5HUG1_9EURO</name>
<proteinExistence type="predicted"/>
<dbReference type="EMBL" id="KZ559541">
    <property type="protein sequence ID" value="PLN81015.1"/>
    <property type="molecule type" value="Genomic_DNA"/>
</dbReference>
<keyword evidence="3" id="KW-1185">Reference proteome</keyword>
<evidence type="ECO:0000313" key="3">
    <source>
        <dbReference type="Proteomes" id="UP000235023"/>
    </source>
</evidence>
<accession>A0A2J5HUG1</accession>
<keyword evidence="1" id="KW-0472">Membrane</keyword>
<keyword evidence="1" id="KW-0812">Transmembrane</keyword>